<gene>
    <name evidence="2" type="ORF">ET471_09425</name>
</gene>
<keyword evidence="3" id="KW-1185">Reference proteome</keyword>
<dbReference type="KEGG" id="xya:ET471_09425"/>
<organism evidence="2 3">
    <name type="scientific">Xylanimonas protaetiae</name>
    <dbReference type="NCBI Taxonomy" id="2509457"/>
    <lineage>
        <taxon>Bacteria</taxon>
        <taxon>Bacillati</taxon>
        <taxon>Actinomycetota</taxon>
        <taxon>Actinomycetes</taxon>
        <taxon>Micrococcales</taxon>
        <taxon>Promicromonosporaceae</taxon>
        <taxon>Xylanimonas</taxon>
    </lineage>
</organism>
<protein>
    <recommendedName>
        <fullName evidence="4">MFS transporter</fullName>
    </recommendedName>
</protein>
<proteinExistence type="predicted"/>
<keyword evidence="1" id="KW-1133">Transmembrane helix</keyword>
<evidence type="ECO:0000256" key="1">
    <source>
        <dbReference type="SAM" id="Phobius"/>
    </source>
</evidence>
<keyword evidence="1" id="KW-0812">Transmembrane</keyword>
<sequence length="75" mass="7679">MQVLADVRGARRRRGAVFAAEFSLSHLCWLVTYPLAGWLGAAGLAPTALLLALVAAAATAGACDAPGRRATGDGW</sequence>
<evidence type="ECO:0000313" key="2">
    <source>
        <dbReference type="EMBL" id="QAY70226.1"/>
    </source>
</evidence>
<dbReference type="EMBL" id="CP035493">
    <property type="protein sequence ID" value="QAY70226.1"/>
    <property type="molecule type" value="Genomic_DNA"/>
</dbReference>
<reference evidence="2 3" key="1">
    <citation type="submission" date="2019-01" db="EMBL/GenBank/DDBJ databases">
        <title>Genome sequencing of strain FW10M-9.</title>
        <authorList>
            <person name="Heo J."/>
            <person name="Kim S.-J."/>
            <person name="Kim J.-S."/>
            <person name="Hong S.-B."/>
            <person name="Kwon S.-W."/>
        </authorList>
    </citation>
    <scope>NUCLEOTIDE SEQUENCE [LARGE SCALE GENOMIC DNA]</scope>
    <source>
        <strain evidence="2 3">FW10M-9</strain>
    </source>
</reference>
<accession>A0A4P6F4F7</accession>
<evidence type="ECO:0000313" key="3">
    <source>
        <dbReference type="Proteomes" id="UP000292118"/>
    </source>
</evidence>
<keyword evidence="1" id="KW-0472">Membrane</keyword>
<feature type="transmembrane region" description="Helical" evidence="1">
    <location>
        <begin position="38"/>
        <end position="60"/>
    </location>
</feature>
<name>A0A4P6F4F7_9MICO</name>
<dbReference type="AlphaFoldDB" id="A0A4P6F4F7"/>
<evidence type="ECO:0008006" key="4">
    <source>
        <dbReference type="Google" id="ProtNLM"/>
    </source>
</evidence>
<dbReference type="Proteomes" id="UP000292118">
    <property type="component" value="Chromosome"/>
</dbReference>